<organism evidence="6 7">
    <name type="scientific">Deinococcus oregonensis</name>
    <dbReference type="NCBI Taxonomy" id="1805970"/>
    <lineage>
        <taxon>Bacteria</taxon>
        <taxon>Thermotogati</taxon>
        <taxon>Deinococcota</taxon>
        <taxon>Deinococci</taxon>
        <taxon>Deinococcales</taxon>
        <taxon>Deinococcaceae</taxon>
        <taxon>Deinococcus</taxon>
    </lineage>
</organism>
<dbReference type="PANTHER" id="PTHR30514">
    <property type="entry name" value="GLUCOKINASE"/>
    <property type="match status" value="1"/>
</dbReference>
<keyword evidence="2" id="KW-0238">DNA-binding</keyword>
<dbReference type="InterPro" id="IPR036388">
    <property type="entry name" value="WH-like_DNA-bd_sf"/>
</dbReference>
<evidence type="ECO:0000259" key="4">
    <source>
        <dbReference type="PROSITE" id="PS51071"/>
    </source>
</evidence>
<dbReference type="PANTHER" id="PTHR30514:SF1">
    <property type="entry name" value="HTH-TYPE TRANSCRIPTIONAL REGULATOR HEXR-RELATED"/>
    <property type="match status" value="1"/>
</dbReference>
<dbReference type="CDD" id="cd05013">
    <property type="entry name" value="SIS_RpiR"/>
    <property type="match status" value="1"/>
</dbReference>
<dbReference type="InterPro" id="IPR047640">
    <property type="entry name" value="RpiR-like"/>
</dbReference>
<evidence type="ECO:0000313" key="6">
    <source>
        <dbReference type="EMBL" id="MFB9991592.1"/>
    </source>
</evidence>
<sequence length="289" mass="30089">MTTPPHPTAGLLVRLPGLLEELNPAEARLARSVMADPTLAVGASVEVLAANAEVSTATVVRFCRTLGFGGIRDFRLALAVELNGRAETPALSPTAGLAQRILAANIQALEETVALLDTAAVEQAAQALAQATGVAAFAAGLSTPVALDAAHRLQRLGIPATYFPEAFNQTVRASNLGPGQVALLVSHSGRTQQTVQCARMAREYGALSIAVTSAPHSPLAQGVDIALIAATTEARHHREALASRLAHLAIVDILCGALLEYAPKRIEAALKRTRQAEEGLFSQESRPGG</sequence>
<keyword evidence="3" id="KW-0804">Transcription</keyword>
<dbReference type="SUPFAM" id="SSF53697">
    <property type="entry name" value="SIS domain"/>
    <property type="match status" value="1"/>
</dbReference>
<dbReference type="PROSITE" id="PS51071">
    <property type="entry name" value="HTH_RPIR"/>
    <property type="match status" value="1"/>
</dbReference>
<evidence type="ECO:0000256" key="2">
    <source>
        <dbReference type="ARBA" id="ARBA00023125"/>
    </source>
</evidence>
<evidence type="ECO:0000256" key="3">
    <source>
        <dbReference type="ARBA" id="ARBA00023163"/>
    </source>
</evidence>
<accession>A0ABV6AVR4</accession>
<dbReference type="SUPFAM" id="SSF46689">
    <property type="entry name" value="Homeodomain-like"/>
    <property type="match status" value="1"/>
</dbReference>
<dbReference type="InterPro" id="IPR035472">
    <property type="entry name" value="RpiR-like_SIS"/>
</dbReference>
<feature type="domain" description="HTH rpiR-type" evidence="4">
    <location>
        <begin position="9"/>
        <end position="85"/>
    </location>
</feature>
<evidence type="ECO:0000256" key="1">
    <source>
        <dbReference type="ARBA" id="ARBA00023015"/>
    </source>
</evidence>
<gene>
    <name evidence="6" type="ORF">ACFFLM_06380</name>
</gene>
<reference evidence="6 7" key="1">
    <citation type="submission" date="2024-09" db="EMBL/GenBank/DDBJ databases">
        <authorList>
            <person name="Sun Q."/>
            <person name="Mori K."/>
        </authorList>
    </citation>
    <scope>NUCLEOTIDE SEQUENCE [LARGE SCALE GENOMIC DNA]</scope>
    <source>
        <strain evidence="6 7">JCM 13503</strain>
    </source>
</reference>
<dbReference type="InterPro" id="IPR000281">
    <property type="entry name" value="HTH_RpiR"/>
</dbReference>
<dbReference type="InterPro" id="IPR001347">
    <property type="entry name" value="SIS_dom"/>
</dbReference>
<name>A0ABV6AVR4_9DEIO</name>
<dbReference type="Proteomes" id="UP001589733">
    <property type="component" value="Unassembled WGS sequence"/>
</dbReference>
<dbReference type="PROSITE" id="PS51464">
    <property type="entry name" value="SIS"/>
    <property type="match status" value="1"/>
</dbReference>
<dbReference type="Pfam" id="PF01380">
    <property type="entry name" value="SIS"/>
    <property type="match status" value="1"/>
</dbReference>
<proteinExistence type="predicted"/>
<dbReference type="InterPro" id="IPR009057">
    <property type="entry name" value="Homeodomain-like_sf"/>
</dbReference>
<comment type="caution">
    <text evidence="6">The sequence shown here is derived from an EMBL/GenBank/DDBJ whole genome shotgun (WGS) entry which is preliminary data.</text>
</comment>
<dbReference type="Gene3D" id="1.10.10.10">
    <property type="entry name" value="Winged helix-like DNA-binding domain superfamily/Winged helix DNA-binding domain"/>
    <property type="match status" value="1"/>
</dbReference>
<dbReference type="EMBL" id="JBHLYR010000021">
    <property type="protein sequence ID" value="MFB9991592.1"/>
    <property type="molecule type" value="Genomic_DNA"/>
</dbReference>
<protein>
    <submittedName>
        <fullName evidence="6">MurR/RpiR family transcriptional regulator</fullName>
    </submittedName>
</protein>
<evidence type="ECO:0000259" key="5">
    <source>
        <dbReference type="PROSITE" id="PS51464"/>
    </source>
</evidence>
<keyword evidence="7" id="KW-1185">Reference proteome</keyword>
<feature type="domain" description="SIS" evidence="5">
    <location>
        <begin position="124"/>
        <end position="264"/>
    </location>
</feature>
<dbReference type="InterPro" id="IPR046348">
    <property type="entry name" value="SIS_dom_sf"/>
</dbReference>
<dbReference type="RefSeq" id="WP_380006892.1">
    <property type="nucleotide sequence ID" value="NZ_JBHLYR010000021.1"/>
</dbReference>
<dbReference type="Pfam" id="PF01418">
    <property type="entry name" value="HTH_6"/>
    <property type="match status" value="1"/>
</dbReference>
<keyword evidence="1" id="KW-0805">Transcription regulation</keyword>
<evidence type="ECO:0000313" key="7">
    <source>
        <dbReference type="Proteomes" id="UP001589733"/>
    </source>
</evidence>
<dbReference type="Gene3D" id="3.40.50.10490">
    <property type="entry name" value="Glucose-6-phosphate isomerase like protein, domain 1"/>
    <property type="match status" value="1"/>
</dbReference>